<feature type="domain" description="Metallo-beta-lactamase" evidence="1">
    <location>
        <begin position="15"/>
        <end position="197"/>
    </location>
</feature>
<dbReference type="GeneID" id="26739352"/>
<dbReference type="Gene3D" id="3.60.15.10">
    <property type="entry name" value="Ribonuclease Z/Hydroxyacylglutathione hydrolase-like"/>
    <property type="match status" value="1"/>
</dbReference>
<accession>A0A090IA01</accession>
<dbReference type="PANTHER" id="PTHR42951">
    <property type="entry name" value="METALLO-BETA-LACTAMASE DOMAIN-CONTAINING"/>
    <property type="match status" value="1"/>
</dbReference>
<dbReference type="Proteomes" id="UP000062768">
    <property type="component" value="Chromosome I"/>
</dbReference>
<proteinExistence type="predicted"/>
<organism evidence="3">
    <name type="scientific">Methanobacterium formicicum</name>
    <dbReference type="NCBI Taxonomy" id="2162"/>
    <lineage>
        <taxon>Archaea</taxon>
        <taxon>Methanobacteriati</taxon>
        <taxon>Methanobacteriota</taxon>
        <taxon>Methanomada group</taxon>
        <taxon>Methanobacteria</taxon>
        <taxon>Methanobacteriales</taxon>
        <taxon>Methanobacteriaceae</taxon>
        <taxon>Methanobacterium</taxon>
    </lineage>
</organism>
<dbReference type="Pfam" id="PF00753">
    <property type="entry name" value="Lactamase_B"/>
    <property type="match status" value="1"/>
</dbReference>
<dbReference type="AlphaFoldDB" id="A0A090IA01"/>
<dbReference type="RefSeq" id="WP_048073291.1">
    <property type="nucleotide sequence ID" value="NZ_CP006933.1"/>
</dbReference>
<reference evidence="2" key="1">
    <citation type="submission" date="2013-12" db="EMBL/GenBank/DDBJ databases">
        <title>The complete genome sequence of Methanobacterium sp. BRM9.</title>
        <authorList>
            <consortium name="Pastoral Greenhouse Gas Research Consortium"/>
            <person name="Kelly W.J."/>
            <person name="Leahy S.C."/>
            <person name="Perry R."/>
            <person name="Li D."/>
            <person name="Altermann E."/>
            <person name="Lambie S.C."/>
            <person name="Attwood G.T."/>
        </authorList>
    </citation>
    <scope>NUCLEOTIDE SEQUENCE [LARGE SCALE GENOMIC DNA]</scope>
    <source>
        <strain evidence="2">BRM9</strain>
    </source>
</reference>
<reference evidence="4" key="3">
    <citation type="submission" date="2014-09" db="EMBL/GenBank/DDBJ databases">
        <authorList>
            <person name="Bishop-Lilly K.A."/>
            <person name="Broomall S.M."/>
            <person name="Chain P.S."/>
            <person name="Chertkov O."/>
            <person name="Coyne S.R."/>
            <person name="Daligault H.E."/>
            <person name="Davenport K.W."/>
            <person name="Erkkila T."/>
            <person name="Frey K.G."/>
            <person name="Gibbons H.S."/>
            <person name="Gu W."/>
            <person name="Jaissle J."/>
            <person name="Johnson S.L."/>
            <person name="Koroleva G.I."/>
            <person name="Ladner J.T."/>
            <person name="Lo C.-C."/>
            <person name="Minogue T.D."/>
            <person name="Munk C."/>
            <person name="Palacios G.F."/>
            <person name="Redden C.L."/>
            <person name="Rosenzweig C.N."/>
            <person name="Scholz M.B."/>
            <person name="Teshima H."/>
            <person name="Xu Y."/>
        </authorList>
    </citation>
    <scope>NUCLEOTIDE SEQUENCE</scope>
    <source>
        <strain evidence="4">Mb9</strain>
    </source>
</reference>
<dbReference type="EMBL" id="LN515531">
    <property type="protein sequence ID" value="CEA14217.1"/>
    <property type="molecule type" value="Genomic_DNA"/>
</dbReference>
<dbReference type="KEGG" id="mfc:BRM9_1211"/>
<dbReference type="CDD" id="cd07721">
    <property type="entry name" value="yflN-like_MBL-fold"/>
    <property type="match status" value="1"/>
</dbReference>
<evidence type="ECO:0000313" key="4">
    <source>
        <dbReference type="EMBL" id="CEL24742.1"/>
    </source>
</evidence>
<name>A0A090IA01_METFO</name>
<sequence>MQITEEVYAFDSTRGNYAYLIKGEETILIDTGRPGQGKGILNDLKTIGVKPDKIKHILITHHDVDHVGSLAFMQKETGAKIWASTGDIPYIYQDINRPGIKRLISFIMRVEKPSKINTYPEDGKLGVDGVQVIPTPGHTPGHVCLLYKDVLLAGDLFRTSQGKIAPMKSFMNWDDEVLRSSLEVIQDCEFSWVCPAHGEPLKVDGKLNLDNLLK</sequence>
<dbReference type="KEGG" id="mfi:DSM1535_1893"/>
<dbReference type="Proteomes" id="UP000029661">
    <property type="component" value="Chromosome"/>
</dbReference>
<dbReference type="OrthoDB" id="197151at2157"/>
<evidence type="ECO:0000259" key="1">
    <source>
        <dbReference type="SMART" id="SM00849"/>
    </source>
</evidence>
<dbReference type="STRING" id="2162.BRM9_1211"/>
<dbReference type="PANTHER" id="PTHR42951:SF17">
    <property type="entry name" value="METALLO-BETA-LACTAMASE DOMAIN-CONTAINING PROTEIN"/>
    <property type="match status" value="1"/>
</dbReference>
<dbReference type="EMBL" id="LN734822">
    <property type="protein sequence ID" value="CEL24742.1"/>
    <property type="molecule type" value="Genomic_DNA"/>
</dbReference>
<evidence type="ECO:0000313" key="5">
    <source>
        <dbReference type="Proteomes" id="UP000062768"/>
    </source>
</evidence>
<dbReference type="InterPro" id="IPR050855">
    <property type="entry name" value="NDM-1-like"/>
</dbReference>
<dbReference type="EMBL" id="CP006933">
    <property type="protein sequence ID" value="AIS32026.1"/>
    <property type="molecule type" value="Genomic_DNA"/>
</dbReference>
<evidence type="ECO:0000313" key="2">
    <source>
        <dbReference type="EMBL" id="AIS32026.1"/>
    </source>
</evidence>
<dbReference type="SMART" id="SM00849">
    <property type="entry name" value="Lactamase_B"/>
    <property type="match status" value="1"/>
</dbReference>
<dbReference type="PATRIC" id="fig|2162.10.peg.1152"/>
<evidence type="ECO:0000313" key="3">
    <source>
        <dbReference type="EMBL" id="CEA14217.1"/>
    </source>
</evidence>
<reference evidence="3" key="2">
    <citation type="submission" date="2014-08" db="EMBL/GenBank/DDBJ databases">
        <authorList>
            <person name="Wibberg D."/>
        </authorList>
    </citation>
    <scope>NUCLEOTIDE SEQUENCE</scope>
</reference>
<protein>
    <submittedName>
        <fullName evidence="3">Beta-lactamase domain protein</fullName>
    </submittedName>
    <submittedName>
        <fullName evidence="2">Metallo-beta-lactamase superfamily protein</fullName>
    </submittedName>
</protein>
<dbReference type="InterPro" id="IPR001279">
    <property type="entry name" value="Metallo-B-lactamas"/>
</dbReference>
<dbReference type="SUPFAM" id="SSF56281">
    <property type="entry name" value="Metallo-hydrolase/oxidoreductase"/>
    <property type="match status" value="1"/>
</dbReference>
<dbReference type="InterPro" id="IPR036866">
    <property type="entry name" value="RibonucZ/Hydroxyglut_hydro"/>
</dbReference>
<gene>
    <name evidence="2" type="ORF">BRM9_1211</name>
    <name evidence="3" type="ORF">DSM1535_1893</name>
    <name evidence="4" type="ORF">MB9_1103</name>
</gene>
<keyword evidence="5" id="KW-1185">Reference proteome</keyword>